<evidence type="ECO:0000259" key="2">
    <source>
        <dbReference type="Pfam" id="PF13568"/>
    </source>
</evidence>
<organism evidence="3 4">
    <name type="scientific">Pedobacter alpinus</name>
    <dbReference type="NCBI Taxonomy" id="1590643"/>
    <lineage>
        <taxon>Bacteria</taxon>
        <taxon>Pseudomonadati</taxon>
        <taxon>Bacteroidota</taxon>
        <taxon>Sphingobacteriia</taxon>
        <taxon>Sphingobacteriales</taxon>
        <taxon>Sphingobacteriaceae</taxon>
        <taxon>Pedobacter</taxon>
    </lineage>
</organism>
<dbReference type="InterPro" id="IPR025665">
    <property type="entry name" value="Beta-barrel_OMP_2"/>
</dbReference>
<sequence>MKNTVLIIIISLFSINALAQIDASGGLDEKLSFGLKLGVGSSIISFNDARYDQISSNGLGHFSAFLNKPITNKFALQAGLSYTDRGFSALEQPSATNPFAQTMLDLRLFYLEIPINGVFKLPLGKGKVVLGGGPYIGYALDGSVEKLTTDFSSSSFIYKEEERKLAYGNKTTDDFKKTDVGFNFLAGYQFRKGWLLNINYAQGIQNILPKELITNDEKAINTALHFCVGYEF</sequence>
<accession>A0ABW5TWZ0</accession>
<protein>
    <submittedName>
        <fullName evidence="3">Porin family protein</fullName>
    </submittedName>
</protein>
<feature type="chain" id="PRO_5047542073" evidence="1">
    <location>
        <begin position="20"/>
        <end position="232"/>
    </location>
</feature>
<gene>
    <name evidence="3" type="ORF">ACFSSE_17220</name>
</gene>
<keyword evidence="4" id="KW-1185">Reference proteome</keyword>
<dbReference type="Proteomes" id="UP001597546">
    <property type="component" value="Unassembled WGS sequence"/>
</dbReference>
<evidence type="ECO:0000256" key="1">
    <source>
        <dbReference type="SAM" id="SignalP"/>
    </source>
</evidence>
<proteinExistence type="predicted"/>
<keyword evidence="1" id="KW-0732">Signal</keyword>
<evidence type="ECO:0000313" key="4">
    <source>
        <dbReference type="Proteomes" id="UP001597546"/>
    </source>
</evidence>
<reference evidence="4" key="1">
    <citation type="journal article" date="2019" name="Int. J. Syst. Evol. Microbiol.">
        <title>The Global Catalogue of Microorganisms (GCM) 10K type strain sequencing project: providing services to taxonomists for standard genome sequencing and annotation.</title>
        <authorList>
            <consortium name="The Broad Institute Genomics Platform"/>
            <consortium name="The Broad Institute Genome Sequencing Center for Infectious Disease"/>
            <person name="Wu L."/>
            <person name="Ma J."/>
        </authorList>
    </citation>
    <scope>NUCLEOTIDE SEQUENCE [LARGE SCALE GENOMIC DNA]</scope>
    <source>
        <strain evidence="4">KCTC 42456</strain>
    </source>
</reference>
<comment type="caution">
    <text evidence="3">The sequence shown here is derived from an EMBL/GenBank/DDBJ whole genome shotgun (WGS) entry which is preliminary data.</text>
</comment>
<dbReference type="RefSeq" id="WP_379044135.1">
    <property type="nucleotide sequence ID" value="NZ_JBHSKW010000037.1"/>
</dbReference>
<feature type="signal peptide" evidence="1">
    <location>
        <begin position="1"/>
        <end position="19"/>
    </location>
</feature>
<feature type="domain" description="Outer membrane protein beta-barrel" evidence="2">
    <location>
        <begin position="24"/>
        <end position="207"/>
    </location>
</feature>
<evidence type="ECO:0000313" key="3">
    <source>
        <dbReference type="EMBL" id="MFD2733454.1"/>
    </source>
</evidence>
<dbReference type="EMBL" id="JBHULV010000055">
    <property type="protein sequence ID" value="MFD2733454.1"/>
    <property type="molecule type" value="Genomic_DNA"/>
</dbReference>
<name>A0ABW5TWZ0_9SPHI</name>
<dbReference type="Pfam" id="PF13568">
    <property type="entry name" value="OMP_b-brl_2"/>
    <property type="match status" value="1"/>
</dbReference>